<organism evidence="4 5">
    <name type="scientific">Fusarium coffeatum</name>
    <dbReference type="NCBI Taxonomy" id="231269"/>
    <lineage>
        <taxon>Eukaryota</taxon>
        <taxon>Fungi</taxon>
        <taxon>Dikarya</taxon>
        <taxon>Ascomycota</taxon>
        <taxon>Pezizomycotina</taxon>
        <taxon>Sordariomycetes</taxon>
        <taxon>Hypocreomycetidae</taxon>
        <taxon>Hypocreales</taxon>
        <taxon>Nectriaceae</taxon>
        <taxon>Fusarium</taxon>
        <taxon>Fusarium incarnatum-equiseti species complex</taxon>
    </lineage>
</organism>
<evidence type="ECO:0000313" key="4">
    <source>
        <dbReference type="EMBL" id="RBR20339.1"/>
    </source>
</evidence>
<dbReference type="InterPro" id="IPR011990">
    <property type="entry name" value="TPR-like_helical_dom_sf"/>
</dbReference>
<reference evidence="4 5" key="1">
    <citation type="submission" date="2018-06" db="EMBL/GenBank/DDBJ databases">
        <title>Fusarium incarnatum-equiseti species complex species 28.</title>
        <authorList>
            <person name="Gardiner D.M."/>
        </authorList>
    </citation>
    <scope>NUCLEOTIDE SEQUENCE [LARGE SCALE GENOMIC DNA]</scope>
    <source>
        <strain evidence="4 5">FIESC_28</strain>
    </source>
</reference>
<dbReference type="AlphaFoldDB" id="A0A366RTC9"/>
<proteinExistence type="predicted"/>
<evidence type="ECO:0000259" key="3">
    <source>
        <dbReference type="Pfam" id="PF12770"/>
    </source>
</evidence>
<dbReference type="Gene3D" id="1.25.40.10">
    <property type="entry name" value="Tetratricopeptide repeat domain"/>
    <property type="match status" value="2"/>
</dbReference>
<accession>A0A366RTC9</accession>
<feature type="domain" description="CHAT" evidence="3">
    <location>
        <begin position="648"/>
        <end position="962"/>
    </location>
</feature>
<dbReference type="OrthoDB" id="9991317at2759"/>
<evidence type="ECO:0000313" key="5">
    <source>
        <dbReference type="Proteomes" id="UP000253153"/>
    </source>
</evidence>
<dbReference type="SUPFAM" id="SSF48452">
    <property type="entry name" value="TPR-like"/>
    <property type="match status" value="2"/>
</dbReference>
<protein>
    <recommendedName>
        <fullName evidence="3">CHAT domain-containing protein</fullName>
    </recommendedName>
</protein>
<sequence>MGNRISAVEGFLIELYDLKHLNSRAVEDLERSVELRRQALSAIDDDPEGDKSATVKSEQEFAKSARQWKLAITVDELFVERRDVRDLQEAIDMTRQSVAAIGEDDPEWLVRTRFLFLRLHALYLETGEIQDLEESITFGTDFLEKAGPDHADWSTQLNNVSAALTALYERTASSVYLDEAIRYGRESLEVASKDEPGLGLALSNMTTALSLRSRLSGSLEDLDEAIYYARLSVEATPEDEPTRHIQFNNLASVLLKKYTRSYGDVAMLNETIEMSRKAVAGVPEDHPDFNTYRKRLASALDYRHTALRSAQDMEESIKISREVAKAAVDEYTGRTFATTTLAALLRKQINSGEGSVNDVDEAIELTQKALSLTPEDSPTRTQHWSTIGNLFISRYTLLRIEEDMEQAAENFRLAVAHPAGEPLRRIAAATEIVPLCPKYKQAYDIGRTALDMVPILAAVRSLETADRQYRLTHAAGLAANTAGAALRIGKQSSEALTILEQGRGLLASSLDEIRTDIRELRDMFHDLAEEFVRLRNELDSSTGSTATEEDPSTHGVQGRRRRDAGRAYDELLAQIQEKPGFEDFLGPLTTNQMLSSAEYGPVVVLNSSWMGVDAIIIQEDQLTSLVFPAVKDFQTLQFMPEHEYGSVEALRILWNAFISGILDHLGFTETPADGQDWPHVWWIPTGPLSILPIHAAGLHLERSGKTVMDRVISSYAPSVKALAHGRRRQNTRSCSTQALLVAMERTQNQTPLPKAKEEVDLVSKICESMSVTPVIAGSDKKEALEHLRSSKIFHFAGHGYTNRSNPSKSHLCFSNASDPLTVANLLELNLHEESPFLAYLSACSTGRVQDEQFIDESIHLISACQLAGFRHIIGTLWKVQDEHCVDVARITYETIIEGDMSDDSVCRGLHRATRAMRDVWLDGMQEADNSTQRGEDRGARDIIACEDDQAAPAYWVPYIHLGI</sequence>
<feature type="coiled-coil region" evidence="1">
    <location>
        <begin position="510"/>
        <end position="537"/>
    </location>
</feature>
<gene>
    <name evidence="4" type="ORF">FIESC28_05303</name>
</gene>
<dbReference type="RefSeq" id="XP_031016521.1">
    <property type="nucleotide sequence ID" value="XM_031159450.1"/>
</dbReference>
<evidence type="ECO:0000256" key="1">
    <source>
        <dbReference type="SAM" id="Coils"/>
    </source>
</evidence>
<dbReference type="InterPro" id="IPR024983">
    <property type="entry name" value="CHAT_dom"/>
</dbReference>
<dbReference type="Proteomes" id="UP000253153">
    <property type="component" value="Unassembled WGS sequence"/>
</dbReference>
<feature type="region of interest" description="Disordered" evidence="2">
    <location>
        <begin position="538"/>
        <end position="562"/>
    </location>
</feature>
<dbReference type="EMBL" id="QKXC01000107">
    <property type="protein sequence ID" value="RBR20339.1"/>
    <property type="molecule type" value="Genomic_DNA"/>
</dbReference>
<comment type="caution">
    <text evidence="4">The sequence shown here is derived from an EMBL/GenBank/DDBJ whole genome shotgun (WGS) entry which is preliminary data.</text>
</comment>
<keyword evidence="1" id="KW-0175">Coiled coil</keyword>
<name>A0A366RTC9_9HYPO</name>
<evidence type="ECO:0000256" key="2">
    <source>
        <dbReference type="SAM" id="MobiDB-lite"/>
    </source>
</evidence>
<dbReference type="GeneID" id="41994746"/>
<keyword evidence="5" id="KW-1185">Reference proteome</keyword>
<dbReference type="Pfam" id="PF12770">
    <property type="entry name" value="CHAT"/>
    <property type="match status" value="1"/>
</dbReference>